<accession>A0A409VXL3</accession>
<dbReference type="InterPro" id="IPR027104">
    <property type="entry name" value="Prp3"/>
</dbReference>
<dbReference type="InParanoid" id="A0A409VXL3"/>
<comment type="caution">
    <text evidence="8">The sequence shown here is derived from an EMBL/GenBank/DDBJ whole genome shotgun (WGS) entry which is preliminary data.</text>
</comment>
<dbReference type="InterPro" id="IPR013881">
    <property type="entry name" value="Pre-mRNA_splic_Prp3_dom"/>
</dbReference>
<name>A0A409VXL3_9AGAR</name>
<sequence>MSDKKRTFEGSSADAGSNKKLKSDVSNISLKHPFKGEFYPIALVLTCISNPFSTPEYPNLYVNSLNKLSAAELIAQKRAEIAAKHAAFLKNNPALAGASTSRPAPSLAAPVPKVPIVPTSVPSKVVYAATPSPTSSSAHTPAGATPGSGTPALSDDLLRRVAEAKRRVADAQSKLAVKDNPYMALAQASKKKGTPVETPQQGAGLKMAAHPLLLDPTSTLTQSKKDRYKPMQPKFASIKANARNQPSPSPVPTPVAIASPAANPYSAAAKEPTGFEGAPKERSGRKFNFNTKGKYVALADQMRKDAQLEALKQRIAESSRRAGLDGDLSIERGIKRAPPPEAEWWDVALLPNKKYDDIQTLGIEKLNIRTPDSPVTLYIQHPIPIPAPGDKNEVALKPLMLTKKEQKKMRKLRRKQELQDKRDRIRMGLLPPDPPKVRLANLMKVLTSDAIQDPTRVEARVRREVAMRKHTHEKMNAERKLTDDQRRVKLENKKLDEDKKGIFGAVYKVLKLSDPAHQFKVRKNAEQLSLTGVCIFNPQFNLVYVEGAAKFMKNYKRLMMHRIAWTEAARPRGGEEVELENPDSDVEDSTSKVDKGKGKAEEDPSQSLEDNQCFLIWEGALRDREFNNFRARSCPTDRDAKDLLGEKLKGYWDVAKNWKPEDEELY</sequence>
<dbReference type="GO" id="GO:0000398">
    <property type="term" value="P:mRNA splicing, via spliceosome"/>
    <property type="evidence" value="ECO:0007669"/>
    <property type="project" value="InterPro"/>
</dbReference>
<keyword evidence="2" id="KW-0507">mRNA processing</keyword>
<evidence type="ECO:0000256" key="4">
    <source>
        <dbReference type="ARBA" id="ARBA00023242"/>
    </source>
</evidence>
<evidence type="ECO:0000256" key="2">
    <source>
        <dbReference type="ARBA" id="ARBA00022664"/>
    </source>
</evidence>
<feature type="region of interest" description="Disordered" evidence="5">
    <location>
        <begin position="129"/>
        <end position="153"/>
    </location>
</feature>
<evidence type="ECO:0000259" key="7">
    <source>
        <dbReference type="Pfam" id="PF08572"/>
    </source>
</evidence>
<keyword evidence="4" id="KW-0539">Nucleus</keyword>
<dbReference type="EMBL" id="NHTK01005932">
    <property type="protein sequence ID" value="PPQ70989.1"/>
    <property type="molecule type" value="Genomic_DNA"/>
</dbReference>
<dbReference type="OrthoDB" id="10264544at2759"/>
<dbReference type="Proteomes" id="UP000284842">
    <property type="component" value="Unassembled WGS sequence"/>
</dbReference>
<dbReference type="PANTHER" id="PTHR14212">
    <property type="entry name" value="U4/U6-ASSOCIATED RNA SPLICING FACTOR-RELATED"/>
    <property type="match status" value="1"/>
</dbReference>
<dbReference type="FunCoup" id="A0A409VXL3">
    <property type="interactions" value="534"/>
</dbReference>
<evidence type="ECO:0000256" key="1">
    <source>
        <dbReference type="ARBA" id="ARBA00004123"/>
    </source>
</evidence>
<reference evidence="8 9" key="1">
    <citation type="journal article" date="2018" name="Evol. Lett.">
        <title>Horizontal gene cluster transfer increased hallucinogenic mushroom diversity.</title>
        <authorList>
            <person name="Reynolds H.T."/>
            <person name="Vijayakumar V."/>
            <person name="Gluck-Thaler E."/>
            <person name="Korotkin H.B."/>
            <person name="Matheny P.B."/>
            <person name="Slot J.C."/>
        </authorList>
    </citation>
    <scope>NUCLEOTIDE SEQUENCE [LARGE SCALE GENOMIC DNA]</scope>
    <source>
        <strain evidence="8 9">2629</strain>
    </source>
</reference>
<gene>
    <name evidence="8" type="ORF">CVT24_009944</name>
</gene>
<feature type="domain" description="Pre-mRNA-splicing factor 3" evidence="7">
    <location>
        <begin position="277"/>
        <end position="482"/>
    </location>
</feature>
<protein>
    <submittedName>
        <fullName evidence="8">Uncharacterized protein</fullName>
    </submittedName>
</protein>
<proteinExistence type="predicted"/>
<feature type="domain" description="Small nuclear ribonucleoprotein Prp3 C-terminal" evidence="6">
    <location>
        <begin position="505"/>
        <end position="655"/>
    </location>
</feature>
<keyword evidence="9" id="KW-1185">Reference proteome</keyword>
<dbReference type="Pfam" id="PF06544">
    <property type="entry name" value="Prp3_C"/>
    <property type="match status" value="1"/>
</dbReference>
<dbReference type="AlphaFoldDB" id="A0A409VXL3"/>
<organism evidence="8 9">
    <name type="scientific">Panaeolus cyanescens</name>
    <dbReference type="NCBI Taxonomy" id="181874"/>
    <lineage>
        <taxon>Eukaryota</taxon>
        <taxon>Fungi</taxon>
        <taxon>Dikarya</taxon>
        <taxon>Basidiomycota</taxon>
        <taxon>Agaricomycotina</taxon>
        <taxon>Agaricomycetes</taxon>
        <taxon>Agaricomycetidae</taxon>
        <taxon>Agaricales</taxon>
        <taxon>Agaricineae</taxon>
        <taxon>Galeropsidaceae</taxon>
        <taxon>Panaeolus</taxon>
    </lineage>
</organism>
<feature type="region of interest" description="Disordered" evidence="5">
    <location>
        <begin position="570"/>
        <end position="606"/>
    </location>
</feature>
<dbReference type="PANTHER" id="PTHR14212:SF0">
    <property type="entry name" value="U4_U6 SMALL NUCLEAR RIBONUCLEOPROTEIN PRP3"/>
    <property type="match status" value="1"/>
</dbReference>
<feature type="compositionally biased region" description="Acidic residues" evidence="5">
    <location>
        <begin position="576"/>
        <end position="588"/>
    </location>
</feature>
<evidence type="ECO:0000256" key="3">
    <source>
        <dbReference type="ARBA" id="ARBA00023187"/>
    </source>
</evidence>
<dbReference type="STRING" id="181874.A0A409VXL3"/>
<keyword evidence="3" id="KW-0508">mRNA splicing</keyword>
<comment type="subcellular location">
    <subcellularLocation>
        <location evidence="1">Nucleus</location>
    </subcellularLocation>
</comment>
<evidence type="ECO:0000259" key="6">
    <source>
        <dbReference type="Pfam" id="PF06544"/>
    </source>
</evidence>
<dbReference type="CDD" id="cd24162">
    <property type="entry name" value="Prp3_C"/>
    <property type="match status" value="1"/>
</dbReference>
<feature type="compositionally biased region" description="Low complexity" evidence="5">
    <location>
        <begin position="129"/>
        <end position="145"/>
    </location>
</feature>
<evidence type="ECO:0000313" key="9">
    <source>
        <dbReference type="Proteomes" id="UP000284842"/>
    </source>
</evidence>
<dbReference type="GO" id="GO:0046540">
    <property type="term" value="C:U4/U6 x U5 tri-snRNP complex"/>
    <property type="evidence" value="ECO:0007669"/>
    <property type="project" value="InterPro"/>
</dbReference>
<evidence type="ECO:0000313" key="8">
    <source>
        <dbReference type="EMBL" id="PPQ70989.1"/>
    </source>
</evidence>
<evidence type="ECO:0000256" key="5">
    <source>
        <dbReference type="SAM" id="MobiDB-lite"/>
    </source>
</evidence>
<dbReference type="Pfam" id="PF08572">
    <property type="entry name" value="PRP3"/>
    <property type="match status" value="1"/>
</dbReference>
<feature type="compositionally biased region" description="Basic and acidic residues" evidence="5">
    <location>
        <begin position="589"/>
        <end position="602"/>
    </location>
</feature>
<dbReference type="InterPro" id="IPR010541">
    <property type="entry name" value="Prp3_C"/>
</dbReference>
<feature type="region of interest" description="Disordered" evidence="5">
    <location>
        <begin position="1"/>
        <end position="20"/>
    </location>
</feature>